<keyword evidence="2" id="KW-1185">Reference proteome</keyword>
<dbReference type="AlphaFoldDB" id="A0A834TUG2"/>
<gene>
    <name evidence="1" type="ORF">G2W53_017614</name>
</gene>
<dbReference type="Gene3D" id="3.20.20.70">
    <property type="entry name" value="Aldolase class I"/>
    <property type="match status" value="1"/>
</dbReference>
<protein>
    <submittedName>
        <fullName evidence="1">Uncharacterized protein</fullName>
    </submittedName>
</protein>
<name>A0A834TUG2_9FABA</name>
<reference evidence="1" key="1">
    <citation type="submission" date="2020-09" db="EMBL/GenBank/DDBJ databases">
        <title>Genome-Enabled Discovery of Anthraquinone Biosynthesis in Senna tora.</title>
        <authorList>
            <person name="Kang S.-H."/>
            <person name="Pandey R.P."/>
            <person name="Lee C.-M."/>
            <person name="Sim J.-S."/>
            <person name="Jeong J.-T."/>
            <person name="Choi B.-S."/>
            <person name="Jung M."/>
            <person name="Ginzburg D."/>
            <person name="Zhao K."/>
            <person name="Won S.Y."/>
            <person name="Oh T.-J."/>
            <person name="Yu Y."/>
            <person name="Kim N.-H."/>
            <person name="Lee O.R."/>
            <person name="Lee T.-H."/>
            <person name="Bashyal P."/>
            <person name="Kim T.-S."/>
            <person name="Lee W.-H."/>
            <person name="Kawkins C."/>
            <person name="Kim C.-K."/>
            <person name="Kim J.S."/>
            <person name="Ahn B.O."/>
            <person name="Rhee S.Y."/>
            <person name="Sohng J.K."/>
        </authorList>
    </citation>
    <scope>NUCLEOTIDE SEQUENCE</scope>
    <source>
        <tissue evidence="1">Leaf</tissue>
    </source>
</reference>
<sequence>MEVARDSPMHLTQNCSDMYHSSAIVPIEKATPAPSLETMFAKAMENIQAQFTTLSASLIAKQNDMNAHVTKLANSISKIQANLNSMPSNTVVNSKALNAISKRSNKNTLGTDKKW</sequence>
<comment type="caution">
    <text evidence="1">The sequence shown here is derived from an EMBL/GenBank/DDBJ whole genome shotgun (WGS) entry which is preliminary data.</text>
</comment>
<organism evidence="1 2">
    <name type="scientific">Senna tora</name>
    <dbReference type="NCBI Taxonomy" id="362788"/>
    <lineage>
        <taxon>Eukaryota</taxon>
        <taxon>Viridiplantae</taxon>
        <taxon>Streptophyta</taxon>
        <taxon>Embryophyta</taxon>
        <taxon>Tracheophyta</taxon>
        <taxon>Spermatophyta</taxon>
        <taxon>Magnoliopsida</taxon>
        <taxon>eudicotyledons</taxon>
        <taxon>Gunneridae</taxon>
        <taxon>Pentapetalae</taxon>
        <taxon>rosids</taxon>
        <taxon>fabids</taxon>
        <taxon>Fabales</taxon>
        <taxon>Fabaceae</taxon>
        <taxon>Caesalpinioideae</taxon>
        <taxon>Cassia clade</taxon>
        <taxon>Senna</taxon>
    </lineage>
</organism>
<dbReference type="EMBL" id="JAAIUW010000006">
    <property type="protein sequence ID" value="KAF7826450.1"/>
    <property type="molecule type" value="Genomic_DNA"/>
</dbReference>
<dbReference type="InterPro" id="IPR013785">
    <property type="entry name" value="Aldolase_TIM"/>
</dbReference>
<evidence type="ECO:0000313" key="1">
    <source>
        <dbReference type="EMBL" id="KAF7826450.1"/>
    </source>
</evidence>
<evidence type="ECO:0000313" key="2">
    <source>
        <dbReference type="Proteomes" id="UP000634136"/>
    </source>
</evidence>
<proteinExistence type="predicted"/>
<accession>A0A834TUG2</accession>
<dbReference type="Proteomes" id="UP000634136">
    <property type="component" value="Unassembled WGS sequence"/>
</dbReference>